<gene>
    <name evidence="1" type="ORF">JMJ35_010535</name>
</gene>
<organism evidence="1 2">
    <name type="scientific">Cladonia borealis</name>
    <dbReference type="NCBI Taxonomy" id="184061"/>
    <lineage>
        <taxon>Eukaryota</taxon>
        <taxon>Fungi</taxon>
        <taxon>Dikarya</taxon>
        <taxon>Ascomycota</taxon>
        <taxon>Pezizomycotina</taxon>
        <taxon>Lecanoromycetes</taxon>
        <taxon>OSLEUM clade</taxon>
        <taxon>Lecanoromycetidae</taxon>
        <taxon>Lecanorales</taxon>
        <taxon>Lecanorineae</taxon>
        <taxon>Cladoniaceae</taxon>
        <taxon>Cladonia</taxon>
    </lineage>
</organism>
<dbReference type="AlphaFoldDB" id="A0AA39QQ48"/>
<name>A0AA39QQ48_9LECA</name>
<keyword evidence="2" id="KW-1185">Reference proteome</keyword>
<proteinExistence type="predicted"/>
<protein>
    <submittedName>
        <fullName evidence="1">Uncharacterized protein</fullName>
    </submittedName>
</protein>
<dbReference type="Proteomes" id="UP001166286">
    <property type="component" value="Unassembled WGS sequence"/>
</dbReference>
<comment type="caution">
    <text evidence="1">The sequence shown here is derived from an EMBL/GenBank/DDBJ whole genome shotgun (WGS) entry which is preliminary data.</text>
</comment>
<evidence type="ECO:0000313" key="1">
    <source>
        <dbReference type="EMBL" id="KAK0507077.1"/>
    </source>
</evidence>
<sequence length="113" mass="13196">MLVFYTHATIRAQGKTLSDDLKVAFKNFLAKVEKDWLKPADKEPTTPLVRILQLLDDIQRAEFMVIFCGDWWCGISRLKRIIAWRKTGRLKRLKGASSKERKTKMLSRIKFAI</sequence>
<accession>A0AA39QQ48</accession>
<evidence type="ECO:0000313" key="2">
    <source>
        <dbReference type="Proteomes" id="UP001166286"/>
    </source>
</evidence>
<dbReference type="EMBL" id="JAFEKC020000025">
    <property type="protein sequence ID" value="KAK0507077.1"/>
    <property type="molecule type" value="Genomic_DNA"/>
</dbReference>
<reference evidence="1" key="1">
    <citation type="submission" date="2023-03" db="EMBL/GenBank/DDBJ databases">
        <title>Complete genome of Cladonia borealis.</title>
        <authorList>
            <person name="Park H."/>
        </authorList>
    </citation>
    <scope>NUCLEOTIDE SEQUENCE</scope>
    <source>
        <strain evidence="1">ANT050790</strain>
    </source>
</reference>